<dbReference type="VEuPathDB" id="FungiDB:BCV72DRAFT_136673"/>
<accession>A0A1X0RG83</accession>
<dbReference type="AlphaFoldDB" id="A0A1X0RG83"/>
<proteinExistence type="predicted"/>
<dbReference type="EMBL" id="KV921861">
    <property type="protein sequence ID" value="ORE10878.1"/>
    <property type="molecule type" value="Genomic_DNA"/>
</dbReference>
<sequence>MAPNPNISSLFQELLFNKKEETVIEEEGSDFKRLLHKNKKIPSNYSISSMSTNSSRIHKDSPDYNSVVYLNTASVIKKKNRFDFFGLFNRQEEDRYFNSNRNDLSKDIFPSDK</sequence>
<name>A0A1X0RG83_RHIZD</name>
<gene>
    <name evidence="1" type="ORF">BCV72DRAFT_136673</name>
</gene>
<reference evidence="1" key="1">
    <citation type="journal article" date="2016" name="Proc. Natl. Acad. Sci. U.S.A.">
        <title>Lipid metabolic changes in an early divergent fungus govern the establishment of a mutualistic symbiosis with endobacteria.</title>
        <authorList>
            <person name="Lastovetsky O.A."/>
            <person name="Gaspar M.L."/>
            <person name="Mondo S.J."/>
            <person name="LaButti K.M."/>
            <person name="Sandor L."/>
            <person name="Grigoriev I.V."/>
            <person name="Henry S.A."/>
            <person name="Pawlowska T.E."/>
        </authorList>
    </citation>
    <scope>NUCLEOTIDE SEQUENCE [LARGE SCALE GENOMIC DNA]</scope>
    <source>
        <strain evidence="1">ATCC 52814</strain>
    </source>
</reference>
<evidence type="ECO:0000313" key="1">
    <source>
        <dbReference type="EMBL" id="ORE10878.1"/>
    </source>
</evidence>
<dbReference type="Proteomes" id="UP000242414">
    <property type="component" value="Unassembled WGS sequence"/>
</dbReference>
<organism evidence="1">
    <name type="scientific">Rhizopus microsporus var. microsporus</name>
    <dbReference type="NCBI Taxonomy" id="86635"/>
    <lineage>
        <taxon>Eukaryota</taxon>
        <taxon>Fungi</taxon>
        <taxon>Fungi incertae sedis</taxon>
        <taxon>Mucoromycota</taxon>
        <taxon>Mucoromycotina</taxon>
        <taxon>Mucoromycetes</taxon>
        <taxon>Mucorales</taxon>
        <taxon>Mucorineae</taxon>
        <taxon>Rhizopodaceae</taxon>
        <taxon>Rhizopus</taxon>
    </lineage>
</organism>
<protein>
    <submittedName>
        <fullName evidence="1">Uncharacterized protein</fullName>
    </submittedName>
</protein>